<proteinExistence type="predicted"/>
<dbReference type="InterPro" id="IPR011025">
    <property type="entry name" value="GproteinA_insert"/>
</dbReference>
<accession>A0A9P8RMZ2</accession>
<evidence type="ECO:0000313" key="1">
    <source>
        <dbReference type="EMBL" id="KAH0557155.1"/>
    </source>
</evidence>
<dbReference type="Proteomes" id="UP000750711">
    <property type="component" value="Unassembled WGS sequence"/>
</dbReference>
<gene>
    <name evidence="1" type="ORF">GP486_005056</name>
</gene>
<dbReference type="GO" id="GO:0007165">
    <property type="term" value="P:signal transduction"/>
    <property type="evidence" value="ECO:0007669"/>
    <property type="project" value="InterPro"/>
</dbReference>
<dbReference type="EMBL" id="JAGHQM010000893">
    <property type="protein sequence ID" value="KAH0557155.1"/>
    <property type="molecule type" value="Genomic_DNA"/>
</dbReference>
<dbReference type="AlphaFoldDB" id="A0A9P8RMZ2"/>
<comment type="caution">
    <text evidence="1">The sequence shown here is derived from an EMBL/GenBank/DDBJ whole genome shotgun (WGS) entry which is preliminary data.</text>
</comment>
<sequence length="73" mass="8536">MRILLAAMDARRLTFENEENEQNRHLISWDRIIVPGERLPAEYLAPFRSLWADGSIQKTAQRANELALHDNVY</sequence>
<dbReference type="SUPFAM" id="SSF47895">
    <property type="entry name" value="Transducin (alpha subunit), insertion domain"/>
    <property type="match status" value="1"/>
</dbReference>
<dbReference type="Gene3D" id="1.10.400.10">
    <property type="entry name" value="GI Alpha 1, domain 2-like"/>
    <property type="match status" value="1"/>
</dbReference>
<name>A0A9P8RMZ2_9PEZI</name>
<reference evidence="1" key="1">
    <citation type="submission" date="2021-03" db="EMBL/GenBank/DDBJ databases">
        <title>Comparative genomics and phylogenomic investigation of the class Geoglossomycetes provide insights into ecological specialization and systematics.</title>
        <authorList>
            <person name="Melie T."/>
            <person name="Pirro S."/>
            <person name="Miller A.N."/>
            <person name="Quandt A."/>
        </authorList>
    </citation>
    <scope>NUCLEOTIDE SEQUENCE</scope>
    <source>
        <strain evidence="1">CAQ_001_2017</strain>
    </source>
</reference>
<keyword evidence="2" id="KW-1185">Reference proteome</keyword>
<protein>
    <submittedName>
        <fullName evidence="1">Uncharacterized protein</fullName>
    </submittedName>
</protein>
<evidence type="ECO:0000313" key="2">
    <source>
        <dbReference type="Proteomes" id="UP000750711"/>
    </source>
</evidence>
<organism evidence="1 2">
    <name type="scientific">Trichoglossum hirsutum</name>
    <dbReference type="NCBI Taxonomy" id="265104"/>
    <lineage>
        <taxon>Eukaryota</taxon>
        <taxon>Fungi</taxon>
        <taxon>Dikarya</taxon>
        <taxon>Ascomycota</taxon>
        <taxon>Pezizomycotina</taxon>
        <taxon>Geoglossomycetes</taxon>
        <taxon>Geoglossales</taxon>
        <taxon>Geoglossaceae</taxon>
        <taxon>Trichoglossum</taxon>
    </lineage>
</organism>